<sequence>MEKEIGSTQKNETLDKLAFKIKFEDDLFKLGFAKKNLETDELEIINEFGLNKDEFKFYFTRMLAVIGKYKEKTGVNILDEIFENQV</sequence>
<gene>
    <name evidence="1" type="ORF">ERS852470_01882</name>
</gene>
<dbReference type="AlphaFoldDB" id="A0A174DS83"/>
<protein>
    <submittedName>
        <fullName evidence="1">Uncharacterized protein</fullName>
    </submittedName>
</protein>
<evidence type="ECO:0000313" key="2">
    <source>
        <dbReference type="Proteomes" id="UP000095558"/>
    </source>
</evidence>
<evidence type="ECO:0000313" key="1">
    <source>
        <dbReference type="EMBL" id="CUO27118.1"/>
    </source>
</evidence>
<accession>A0A174DS83</accession>
<dbReference type="EMBL" id="CYZV01000018">
    <property type="protein sequence ID" value="CUO27118.1"/>
    <property type="molecule type" value="Genomic_DNA"/>
</dbReference>
<dbReference type="Proteomes" id="UP000095558">
    <property type="component" value="Unassembled WGS sequence"/>
</dbReference>
<dbReference type="RefSeq" id="WP_055276563.1">
    <property type="nucleotide sequence ID" value="NZ_CYZV01000018.1"/>
</dbReference>
<name>A0A174DS83_9CLOT</name>
<reference evidence="1 2" key="1">
    <citation type="submission" date="2015-09" db="EMBL/GenBank/DDBJ databases">
        <authorList>
            <consortium name="Pathogen Informatics"/>
        </authorList>
    </citation>
    <scope>NUCLEOTIDE SEQUENCE [LARGE SCALE GENOMIC DNA]</scope>
    <source>
        <strain evidence="1 2">2789STDY5834855</strain>
    </source>
</reference>
<proteinExistence type="predicted"/>
<organism evidence="1 2">
    <name type="scientific">Clostridium disporicum</name>
    <dbReference type="NCBI Taxonomy" id="84024"/>
    <lineage>
        <taxon>Bacteria</taxon>
        <taxon>Bacillati</taxon>
        <taxon>Bacillota</taxon>
        <taxon>Clostridia</taxon>
        <taxon>Eubacteriales</taxon>
        <taxon>Clostridiaceae</taxon>
        <taxon>Clostridium</taxon>
    </lineage>
</organism>